<protein>
    <submittedName>
        <fullName evidence="1">Uncharacterized protein</fullName>
    </submittedName>
</protein>
<accession>A0ACC2WWV4</accession>
<name>A0ACC2WWV4_9TREE</name>
<dbReference type="Proteomes" id="UP001234202">
    <property type="component" value="Unassembled WGS sequence"/>
</dbReference>
<gene>
    <name evidence="1" type="ORF">QFC24_006834</name>
</gene>
<comment type="caution">
    <text evidence="1">The sequence shown here is derived from an EMBL/GenBank/DDBJ whole genome shotgun (WGS) entry which is preliminary data.</text>
</comment>
<evidence type="ECO:0000313" key="1">
    <source>
        <dbReference type="EMBL" id="KAJ9115993.1"/>
    </source>
</evidence>
<keyword evidence="2" id="KW-1185">Reference proteome</keyword>
<evidence type="ECO:0000313" key="2">
    <source>
        <dbReference type="Proteomes" id="UP001234202"/>
    </source>
</evidence>
<sequence>MKLEAGGDVQPHKMLELYERLAIAGEAPSDRTLMYAMIKSLPERYGFLAGVVLRNKFLTSNDVYLEFTQEWERIGSPGRGSKDSTTVAALYANKQTATYNKPTDRDPNYNGGTVITASVPPAGLLATERHPIHRFPLPEPAPPIPSGHQPPQAEVQAPRKVNHVIVQRPVTPPAHRDPNHPMRVLIHPVPRRIPPSPVVRPPLDDDIFFPRNANDHARLVRAFRTEILRDWVNDLLQANGLCKSSSYVIFGGFSQK</sequence>
<proteinExistence type="predicted"/>
<reference evidence="1" key="1">
    <citation type="submission" date="2023-04" db="EMBL/GenBank/DDBJ databases">
        <title>Draft Genome sequencing of Naganishia species isolated from polar environments using Oxford Nanopore Technology.</title>
        <authorList>
            <person name="Leo P."/>
            <person name="Venkateswaran K."/>
        </authorList>
    </citation>
    <scope>NUCLEOTIDE SEQUENCE</scope>
    <source>
        <strain evidence="1">DBVPG 5303</strain>
    </source>
</reference>
<dbReference type="EMBL" id="JASBWV010000040">
    <property type="protein sequence ID" value="KAJ9115993.1"/>
    <property type="molecule type" value="Genomic_DNA"/>
</dbReference>
<organism evidence="1 2">
    <name type="scientific">Naganishia onofrii</name>
    <dbReference type="NCBI Taxonomy" id="1851511"/>
    <lineage>
        <taxon>Eukaryota</taxon>
        <taxon>Fungi</taxon>
        <taxon>Dikarya</taxon>
        <taxon>Basidiomycota</taxon>
        <taxon>Agaricomycotina</taxon>
        <taxon>Tremellomycetes</taxon>
        <taxon>Filobasidiales</taxon>
        <taxon>Filobasidiaceae</taxon>
        <taxon>Naganishia</taxon>
    </lineage>
</organism>